<dbReference type="EMBL" id="JAZHXI010000008">
    <property type="protein sequence ID" value="KAL2068980.1"/>
    <property type="molecule type" value="Genomic_DNA"/>
</dbReference>
<protein>
    <submittedName>
        <fullName evidence="1">Uncharacterized protein</fullName>
    </submittedName>
</protein>
<organism evidence="1 2">
    <name type="scientific">Oculimacula yallundae</name>
    <dbReference type="NCBI Taxonomy" id="86028"/>
    <lineage>
        <taxon>Eukaryota</taxon>
        <taxon>Fungi</taxon>
        <taxon>Dikarya</taxon>
        <taxon>Ascomycota</taxon>
        <taxon>Pezizomycotina</taxon>
        <taxon>Leotiomycetes</taxon>
        <taxon>Helotiales</taxon>
        <taxon>Ploettnerulaceae</taxon>
        <taxon>Oculimacula</taxon>
    </lineage>
</organism>
<dbReference type="Proteomes" id="UP001595075">
    <property type="component" value="Unassembled WGS sequence"/>
</dbReference>
<accession>A0ABR4CGV0</accession>
<evidence type="ECO:0000313" key="2">
    <source>
        <dbReference type="Proteomes" id="UP001595075"/>
    </source>
</evidence>
<name>A0ABR4CGV0_9HELO</name>
<reference evidence="1 2" key="1">
    <citation type="journal article" date="2024" name="Commun. Biol.">
        <title>Comparative genomic analysis of thermophilic fungi reveals convergent evolutionary adaptations and gene losses.</title>
        <authorList>
            <person name="Steindorff A.S."/>
            <person name="Aguilar-Pontes M.V."/>
            <person name="Robinson A.J."/>
            <person name="Andreopoulos B."/>
            <person name="LaButti K."/>
            <person name="Kuo A."/>
            <person name="Mondo S."/>
            <person name="Riley R."/>
            <person name="Otillar R."/>
            <person name="Haridas S."/>
            <person name="Lipzen A."/>
            <person name="Grimwood J."/>
            <person name="Schmutz J."/>
            <person name="Clum A."/>
            <person name="Reid I.D."/>
            <person name="Moisan M.C."/>
            <person name="Butler G."/>
            <person name="Nguyen T.T.M."/>
            <person name="Dewar K."/>
            <person name="Conant G."/>
            <person name="Drula E."/>
            <person name="Henrissat B."/>
            <person name="Hansel C."/>
            <person name="Singer S."/>
            <person name="Hutchinson M.I."/>
            <person name="de Vries R.P."/>
            <person name="Natvig D.O."/>
            <person name="Powell A.J."/>
            <person name="Tsang A."/>
            <person name="Grigoriev I.V."/>
        </authorList>
    </citation>
    <scope>NUCLEOTIDE SEQUENCE [LARGE SCALE GENOMIC DNA]</scope>
    <source>
        <strain evidence="1 2">CBS 494.80</strain>
    </source>
</reference>
<gene>
    <name evidence="1" type="ORF">VTL71DRAFT_15318</name>
</gene>
<comment type="caution">
    <text evidence="1">The sequence shown here is derived from an EMBL/GenBank/DDBJ whole genome shotgun (WGS) entry which is preliminary data.</text>
</comment>
<sequence>MSKLLFASKKDIQATYGMFNFQWIHLIGHINPRILELLLQATDNNLEIVGRLRNLNLMVTKASRPRRLYYHVPSRQLSSVTFRLLASLNGDVGAQSPRKKINFEDSPSAL</sequence>
<evidence type="ECO:0000313" key="1">
    <source>
        <dbReference type="EMBL" id="KAL2068980.1"/>
    </source>
</evidence>
<keyword evidence="2" id="KW-1185">Reference proteome</keyword>
<proteinExistence type="predicted"/>
<feature type="non-terminal residue" evidence="1">
    <location>
        <position position="110"/>
    </location>
</feature>